<dbReference type="SUPFAM" id="SSF56672">
    <property type="entry name" value="DNA/RNA polymerases"/>
    <property type="match status" value="1"/>
</dbReference>
<dbReference type="AlphaFoldDB" id="A0A5A7TF16"/>
<dbReference type="InterPro" id="IPR036397">
    <property type="entry name" value="RNaseH_sf"/>
</dbReference>
<gene>
    <name evidence="2" type="ORF">E5676_scaffold205G001660</name>
    <name evidence="1" type="ORF">E6C27_scaffold6G001000</name>
</gene>
<evidence type="ECO:0000313" key="4">
    <source>
        <dbReference type="Proteomes" id="UP000321947"/>
    </source>
</evidence>
<dbReference type="SUPFAM" id="SSF53098">
    <property type="entry name" value="Ribonuclease H-like"/>
    <property type="match status" value="1"/>
</dbReference>
<dbReference type="InterPro" id="IPR012337">
    <property type="entry name" value="RNaseH-like_sf"/>
</dbReference>
<dbReference type="InterPro" id="IPR053134">
    <property type="entry name" value="RNA-dir_DNA_polymerase"/>
</dbReference>
<dbReference type="PANTHER" id="PTHR24559:SF444">
    <property type="entry name" value="REVERSE TRANSCRIPTASE DOMAIN-CONTAINING PROTEIN"/>
    <property type="match status" value="1"/>
</dbReference>
<dbReference type="Gene3D" id="3.10.10.10">
    <property type="entry name" value="HIV Type 1 Reverse Transcriptase, subunit A, domain 1"/>
    <property type="match status" value="1"/>
</dbReference>
<sequence>MHESRKEFFENLKRNEPLPLVRKMLPRRGACRMVGEVEEGEQDGQRGRGRGVGCNQPEGQPAVQAANSTVPISHADLAAMNVVDTREVDVSSTLEPVVRDYLDVFSKELPRLTPQREIDFAIELEPDTVLISKAPYIMAPAKLKELKGQLQELLDKGFIQSSVSPWATPVLFVKKKDGSMHLCIDYIELNKIESEHEEHLRMILETLRANKLYAKFLKSKIEVVTSWPRPSTVNEVRSFLGLTGSFVIYNDASKKGLGCVLMQQSKRYPFYLQVLERTSDCHGQEIRFQYNFSPQTDGQIEHLNQVLEDMLLACALEFPGSWDSRLHLMEFPYNNSFQATIGMAPFEGMANVADPLFVGMSELAMWRIVWCCHHHYLLFNDAFHVLMLRKYVTNPSHAVDYEPLEIDENLSYVEQPIEILAREVKMLHDRGIALVKVLWWNHQVEEAMWERGDDMRARYPKLFED</sequence>
<name>A0A5A7TF16_CUCMM</name>
<proteinExistence type="predicted"/>
<evidence type="ECO:0000313" key="3">
    <source>
        <dbReference type="Proteomes" id="UP000321393"/>
    </source>
</evidence>
<organism evidence="1 3">
    <name type="scientific">Cucumis melo var. makuwa</name>
    <name type="common">Oriental melon</name>
    <dbReference type="NCBI Taxonomy" id="1194695"/>
    <lineage>
        <taxon>Eukaryota</taxon>
        <taxon>Viridiplantae</taxon>
        <taxon>Streptophyta</taxon>
        <taxon>Embryophyta</taxon>
        <taxon>Tracheophyta</taxon>
        <taxon>Spermatophyta</taxon>
        <taxon>Magnoliopsida</taxon>
        <taxon>eudicotyledons</taxon>
        <taxon>Gunneridae</taxon>
        <taxon>Pentapetalae</taxon>
        <taxon>rosids</taxon>
        <taxon>fabids</taxon>
        <taxon>Cucurbitales</taxon>
        <taxon>Cucurbitaceae</taxon>
        <taxon>Benincaseae</taxon>
        <taxon>Cucumis</taxon>
    </lineage>
</organism>
<accession>A0A5A7TF16</accession>
<dbReference type="GO" id="GO:0003676">
    <property type="term" value="F:nucleic acid binding"/>
    <property type="evidence" value="ECO:0007669"/>
    <property type="project" value="InterPro"/>
</dbReference>
<dbReference type="EMBL" id="SSTE01016577">
    <property type="protein sequence ID" value="KAA0041508.1"/>
    <property type="molecule type" value="Genomic_DNA"/>
</dbReference>
<dbReference type="EMBL" id="SSTD01003946">
    <property type="protein sequence ID" value="TYK24381.1"/>
    <property type="molecule type" value="Genomic_DNA"/>
</dbReference>
<evidence type="ECO:0000313" key="2">
    <source>
        <dbReference type="EMBL" id="TYK24381.1"/>
    </source>
</evidence>
<dbReference type="Gene3D" id="3.30.420.10">
    <property type="entry name" value="Ribonuclease H-like superfamily/Ribonuclease H"/>
    <property type="match status" value="1"/>
</dbReference>
<dbReference type="Proteomes" id="UP000321393">
    <property type="component" value="Unassembled WGS sequence"/>
</dbReference>
<reference evidence="3 4" key="1">
    <citation type="submission" date="2019-08" db="EMBL/GenBank/DDBJ databases">
        <title>Draft genome sequences of two oriental melons (Cucumis melo L. var makuwa).</title>
        <authorList>
            <person name="Kwon S.-Y."/>
        </authorList>
    </citation>
    <scope>NUCLEOTIDE SEQUENCE [LARGE SCALE GENOMIC DNA]</scope>
    <source>
        <strain evidence="4">cv. Chang Bougi</strain>
        <strain evidence="3">cv. SW 3</strain>
        <tissue evidence="1">Leaf</tissue>
    </source>
</reference>
<dbReference type="Proteomes" id="UP000321947">
    <property type="component" value="Unassembled WGS sequence"/>
</dbReference>
<dbReference type="InterPro" id="IPR043502">
    <property type="entry name" value="DNA/RNA_pol_sf"/>
</dbReference>
<protein>
    <submittedName>
        <fullName evidence="1">Transposon Ty3-G Gag-Pol polyprotein</fullName>
    </submittedName>
</protein>
<dbReference type="STRING" id="1194695.A0A5A7TF16"/>
<dbReference type="PANTHER" id="PTHR24559">
    <property type="entry name" value="TRANSPOSON TY3-I GAG-POL POLYPROTEIN"/>
    <property type="match status" value="1"/>
</dbReference>
<evidence type="ECO:0000313" key="1">
    <source>
        <dbReference type="EMBL" id="KAA0041508.1"/>
    </source>
</evidence>
<comment type="caution">
    <text evidence="1">The sequence shown here is derived from an EMBL/GenBank/DDBJ whole genome shotgun (WGS) entry which is preliminary data.</text>
</comment>